<dbReference type="PIRSF" id="PIRSF005962">
    <property type="entry name" value="Pept_M20D_amidohydro"/>
    <property type="match status" value="1"/>
</dbReference>
<dbReference type="NCBIfam" id="TIGR01891">
    <property type="entry name" value="amidohydrolases"/>
    <property type="match status" value="1"/>
</dbReference>
<reference evidence="3" key="1">
    <citation type="submission" date="2021-08" db="EMBL/GenBank/DDBJ databases">
        <title>DNA methylation of m4C regulates biosynthesis of daptomycin in Streptomyces roseosporus L30.</title>
        <authorList>
            <person name="Fang J.-L."/>
        </authorList>
    </citation>
    <scope>NUCLEOTIDE SEQUENCE</scope>
    <source>
        <strain evidence="3">L30</strain>
    </source>
</reference>
<dbReference type="CDD" id="cd03886">
    <property type="entry name" value="M20_Acy1"/>
    <property type="match status" value="1"/>
</dbReference>
<dbReference type="SUPFAM" id="SSF55031">
    <property type="entry name" value="Bacterial exopeptidase dimerisation domain"/>
    <property type="match status" value="1"/>
</dbReference>
<protein>
    <submittedName>
        <fullName evidence="3">M20 family metallopeptidase</fullName>
    </submittedName>
</protein>
<keyword evidence="4" id="KW-1185">Reference proteome</keyword>
<dbReference type="Pfam" id="PF07687">
    <property type="entry name" value="M20_dimer"/>
    <property type="match status" value="1"/>
</dbReference>
<proteinExistence type="predicted"/>
<dbReference type="PANTHER" id="PTHR11014:SF63">
    <property type="entry name" value="METALLOPEPTIDASE, PUTATIVE (AFU_ORTHOLOGUE AFUA_6G09600)-RELATED"/>
    <property type="match status" value="1"/>
</dbReference>
<dbReference type="EMBL" id="CP098609">
    <property type="protein sequence ID" value="USC49011.1"/>
    <property type="molecule type" value="Genomic_DNA"/>
</dbReference>
<organism evidence="3 4">
    <name type="scientific">Streptomyces filamentosus</name>
    <name type="common">Streptomyces roseosporus</name>
    <dbReference type="NCBI Taxonomy" id="67294"/>
    <lineage>
        <taxon>Bacteria</taxon>
        <taxon>Bacillati</taxon>
        <taxon>Actinomycetota</taxon>
        <taxon>Actinomycetes</taxon>
        <taxon>Kitasatosporales</taxon>
        <taxon>Streptomycetaceae</taxon>
        <taxon>Streptomyces</taxon>
    </lineage>
</organism>
<dbReference type="PANTHER" id="PTHR11014">
    <property type="entry name" value="PEPTIDASE M20 FAMILY MEMBER"/>
    <property type="match status" value="1"/>
</dbReference>
<dbReference type="InterPro" id="IPR002933">
    <property type="entry name" value="Peptidase_M20"/>
</dbReference>
<dbReference type="InterPro" id="IPR017439">
    <property type="entry name" value="Amidohydrolase"/>
</dbReference>
<feature type="compositionally biased region" description="Pro residues" evidence="1">
    <location>
        <begin position="415"/>
        <end position="427"/>
    </location>
</feature>
<feature type="domain" description="Peptidase M20 dimerisation" evidence="2">
    <location>
        <begin position="189"/>
        <end position="278"/>
    </location>
</feature>
<dbReference type="SUPFAM" id="SSF53187">
    <property type="entry name" value="Zn-dependent exopeptidases"/>
    <property type="match status" value="1"/>
</dbReference>
<dbReference type="InterPro" id="IPR036264">
    <property type="entry name" value="Bact_exopeptidase_dim_dom"/>
</dbReference>
<dbReference type="Gene3D" id="3.30.70.360">
    <property type="match status" value="1"/>
</dbReference>
<accession>A0ABY4V445</accession>
<dbReference type="Pfam" id="PF01546">
    <property type="entry name" value="Peptidase_M20"/>
    <property type="match status" value="1"/>
</dbReference>
<sequence>MSLLHDAHALAPALTALRHALHREPELGLDLPRTQAKVLAALEGLGLEITLGTALSSVTAVLRGGRPGPAVLLRGDMDALPVQEETGLPYASVLDGRMHACGHDLHTTGLVGAARLLAARRAELAGDVVFMFQPGEEGQGGAKIMIDEGVLDAAGERVVAAYALHVVSTGAPTGFAATRPGPMLAASDAVHVTVHGRGGHGSSPHSATDPVPAMCAMVTALQTLVTREIDIFDPAVVTVGRLHAGTAANVIPATAHFDATVRTFSDTAHATVRAAFERTVHGVAAAHGVRAEIDYVEQYPPTVNHTDEAAFALATARDILGADHAFEAPKPMAGSEDFSFVLREVPGAFVGLGACPPGTDPVTAPMNHSAQAVYDDGALPHAAALLAGLALRRLAAAALSPGLPEVSPAAASPAPALPLPLPLPSPPTDEEPVRP</sequence>
<dbReference type="Proteomes" id="UP001056079">
    <property type="component" value="Chromosome"/>
</dbReference>
<evidence type="ECO:0000313" key="3">
    <source>
        <dbReference type="EMBL" id="USC49011.1"/>
    </source>
</evidence>
<evidence type="ECO:0000313" key="4">
    <source>
        <dbReference type="Proteomes" id="UP001056079"/>
    </source>
</evidence>
<dbReference type="InterPro" id="IPR011650">
    <property type="entry name" value="Peptidase_M20_dimer"/>
</dbReference>
<dbReference type="Gene3D" id="3.40.630.10">
    <property type="entry name" value="Zn peptidases"/>
    <property type="match status" value="1"/>
</dbReference>
<gene>
    <name evidence="3" type="ORF">K7395_20920</name>
</gene>
<feature type="region of interest" description="Disordered" evidence="1">
    <location>
        <begin position="402"/>
        <end position="435"/>
    </location>
</feature>
<evidence type="ECO:0000259" key="2">
    <source>
        <dbReference type="Pfam" id="PF07687"/>
    </source>
</evidence>
<name>A0ABY4V445_STRFL</name>
<dbReference type="RefSeq" id="WP_032798064.1">
    <property type="nucleotide sequence ID" value="NZ_CP098609.1"/>
</dbReference>
<evidence type="ECO:0000256" key="1">
    <source>
        <dbReference type="SAM" id="MobiDB-lite"/>
    </source>
</evidence>
<feature type="compositionally biased region" description="Low complexity" evidence="1">
    <location>
        <begin position="402"/>
        <end position="414"/>
    </location>
</feature>